<comment type="similarity">
    <text evidence="1">Belongs to the peptidase S33 family.</text>
</comment>
<dbReference type="EMBL" id="BAAAHE010000012">
    <property type="protein sequence ID" value="GAA0615726.1"/>
    <property type="molecule type" value="Genomic_DNA"/>
</dbReference>
<name>A0ABN1GPF1_9ACTN</name>
<dbReference type="Proteomes" id="UP001500957">
    <property type="component" value="Unassembled WGS sequence"/>
</dbReference>
<dbReference type="InterPro" id="IPR029058">
    <property type="entry name" value="AB_hydrolase_fold"/>
</dbReference>
<dbReference type="PANTHER" id="PTHR43248">
    <property type="entry name" value="2-SUCCINYL-6-HYDROXY-2,4-CYCLOHEXADIENE-1-CARBOXYLATE SYNTHASE"/>
    <property type="match status" value="1"/>
</dbReference>
<feature type="domain" description="Peptidase S33 tripeptidyl aminopeptidase-like C-terminal" evidence="6">
    <location>
        <begin position="414"/>
        <end position="507"/>
    </location>
</feature>
<keyword evidence="8" id="KW-1185">Reference proteome</keyword>
<accession>A0ABN1GPF1</accession>
<feature type="signal peptide" evidence="4">
    <location>
        <begin position="1"/>
        <end position="24"/>
    </location>
</feature>
<feature type="chain" id="PRO_5046182147" evidence="4">
    <location>
        <begin position="25"/>
        <end position="525"/>
    </location>
</feature>
<protein>
    <submittedName>
        <fullName evidence="7">Alpha/beta hydrolase</fullName>
    </submittedName>
</protein>
<dbReference type="SUPFAM" id="SSF53474">
    <property type="entry name" value="alpha/beta-Hydrolases"/>
    <property type="match status" value="1"/>
</dbReference>
<evidence type="ECO:0000259" key="5">
    <source>
        <dbReference type="Pfam" id="PF00561"/>
    </source>
</evidence>
<organism evidence="7 8">
    <name type="scientific">Sporichthya brevicatena</name>
    <dbReference type="NCBI Taxonomy" id="171442"/>
    <lineage>
        <taxon>Bacteria</taxon>
        <taxon>Bacillati</taxon>
        <taxon>Actinomycetota</taxon>
        <taxon>Actinomycetes</taxon>
        <taxon>Sporichthyales</taxon>
        <taxon>Sporichthyaceae</taxon>
        <taxon>Sporichthya</taxon>
    </lineage>
</organism>
<feature type="domain" description="AB hydrolase-1" evidence="5">
    <location>
        <begin position="109"/>
        <end position="283"/>
    </location>
</feature>
<evidence type="ECO:0000256" key="2">
    <source>
        <dbReference type="ARBA" id="ARBA00022729"/>
    </source>
</evidence>
<keyword evidence="3 7" id="KW-0378">Hydrolase</keyword>
<reference evidence="7 8" key="1">
    <citation type="journal article" date="2019" name="Int. J. Syst. Evol. Microbiol.">
        <title>The Global Catalogue of Microorganisms (GCM) 10K type strain sequencing project: providing services to taxonomists for standard genome sequencing and annotation.</title>
        <authorList>
            <consortium name="The Broad Institute Genomics Platform"/>
            <consortium name="The Broad Institute Genome Sequencing Center for Infectious Disease"/>
            <person name="Wu L."/>
            <person name="Ma J."/>
        </authorList>
    </citation>
    <scope>NUCLEOTIDE SEQUENCE [LARGE SCALE GENOMIC DNA]</scope>
    <source>
        <strain evidence="7 8">JCM 10671</strain>
    </source>
</reference>
<dbReference type="RefSeq" id="WP_344603620.1">
    <property type="nucleotide sequence ID" value="NZ_BAAAHE010000012.1"/>
</dbReference>
<keyword evidence="2 4" id="KW-0732">Signal</keyword>
<evidence type="ECO:0000313" key="7">
    <source>
        <dbReference type="EMBL" id="GAA0615726.1"/>
    </source>
</evidence>
<evidence type="ECO:0000313" key="8">
    <source>
        <dbReference type="Proteomes" id="UP001500957"/>
    </source>
</evidence>
<dbReference type="PANTHER" id="PTHR43248:SF29">
    <property type="entry name" value="TRIPEPTIDYL AMINOPEPTIDASE"/>
    <property type="match status" value="1"/>
</dbReference>
<dbReference type="Gene3D" id="3.40.50.1820">
    <property type="entry name" value="alpha/beta hydrolase"/>
    <property type="match status" value="1"/>
</dbReference>
<dbReference type="GO" id="GO:0016787">
    <property type="term" value="F:hydrolase activity"/>
    <property type="evidence" value="ECO:0007669"/>
    <property type="project" value="UniProtKB-KW"/>
</dbReference>
<evidence type="ECO:0000256" key="4">
    <source>
        <dbReference type="SAM" id="SignalP"/>
    </source>
</evidence>
<dbReference type="Pfam" id="PF00561">
    <property type="entry name" value="Abhydrolase_1"/>
    <property type="match status" value="1"/>
</dbReference>
<dbReference type="InterPro" id="IPR051601">
    <property type="entry name" value="Serine_prot/Carboxylest_S33"/>
</dbReference>
<sequence>MISFGALRPPATAVLACLGSVALASTALGPAVPAAQARSSEPAAVTATSAFKPRPITWGRCASGSLQAGGAQCGFLTVPLDYAKPDGRTIQVAVSRVKATAPKKKRQGVLIANPGGPGGSGLGLSTYLAGALPPGVASTYDLLGFDPRGVGRSKPAISCQPSYARGPRPAYEPMLGQLPVQSPNETAWLERSKRYAAACAAKHGGVLPHLPTLNTVRDLEILRRALKVKKINYYGFSYGTYLGQVYATLYPKKVRRMVWDGVVDPAEVWYRGQLNQDRAFEDAIAEFWTWVARHHKIYRLGETAKAVEDRFYSEQAKLAANPDGELGPAEFNDVFVGAAYYQGGWPEVASAFSAYAGGNGALMKALYRESASGGDNGYATYLAVQCIDAAWPADYATWREDAFATARSARFLTWNNVWYNTPCLYWPAPAGRPVTVDGSRAPKVLLVNTTLDGATPYAGALEARRLFRRAVLVAEVGNSTHANTLNGNRCVDRAVFRYLRDGTLPTRKSGTGADVTCARSPHPQP</sequence>
<evidence type="ECO:0000256" key="3">
    <source>
        <dbReference type="ARBA" id="ARBA00022801"/>
    </source>
</evidence>
<comment type="caution">
    <text evidence="7">The sequence shown here is derived from an EMBL/GenBank/DDBJ whole genome shotgun (WGS) entry which is preliminary data.</text>
</comment>
<proteinExistence type="inferred from homology"/>
<evidence type="ECO:0000256" key="1">
    <source>
        <dbReference type="ARBA" id="ARBA00010088"/>
    </source>
</evidence>
<dbReference type="Pfam" id="PF08386">
    <property type="entry name" value="Abhydrolase_4"/>
    <property type="match status" value="1"/>
</dbReference>
<dbReference type="InterPro" id="IPR000073">
    <property type="entry name" value="AB_hydrolase_1"/>
</dbReference>
<evidence type="ECO:0000259" key="6">
    <source>
        <dbReference type="Pfam" id="PF08386"/>
    </source>
</evidence>
<dbReference type="InterPro" id="IPR013595">
    <property type="entry name" value="Pept_S33_TAP-like_C"/>
</dbReference>
<gene>
    <name evidence="7" type="ORF">GCM10009547_17110</name>
</gene>